<gene>
    <name evidence="1" type="ORF">PACLA_8A004609</name>
</gene>
<comment type="caution">
    <text evidence="1">The sequence shown here is derived from an EMBL/GenBank/DDBJ whole genome shotgun (WGS) entry which is preliminary data.</text>
</comment>
<protein>
    <submittedName>
        <fullName evidence="1">Uncharacterized protein</fullName>
    </submittedName>
</protein>
<sequence>MVIERTSGIAERLKRWYNLLITHVPSSIRNGVSDAFNTMRKKVVKLYSGKGKEEEDQWYDAREIFSDQDEQ</sequence>
<evidence type="ECO:0000313" key="2">
    <source>
        <dbReference type="Proteomes" id="UP001152795"/>
    </source>
</evidence>
<name>A0A6S7HJT1_PARCT</name>
<reference evidence="1" key="1">
    <citation type="submission" date="2020-04" db="EMBL/GenBank/DDBJ databases">
        <authorList>
            <person name="Alioto T."/>
            <person name="Alioto T."/>
            <person name="Gomez Garrido J."/>
        </authorList>
    </citation>
    <scope>NUCLEOTIDE SEQUENCE</scope>
    <source>
        <strain evidence="1">A484AB</strain>
    </source>
</reference>
<dbReference type="EMBL" id="CACRXK020004784">
    <property type="protein sequence ID" value="CAB4004007.1"/>
    <property type="molecule type" value="Genomic_DNA"/>
</dbReference>
<dbReference type="Proteomes" id="UP001152795">
    <property type="component" value="Unassembled WGS sequence"/>
</dbReference>
<proteinExistence type="predicted"/>
<dbReference type="AlphaFoldDB" id="A0A6S7HJT1"/>
<evidence type="ECO:0000313" key="1">
    <source>
        <dbReference type="EMBL" id="CAB4004007.1"/>
    </source>
</evidence>
<organism evidence="1 2">
    <name type="scientific">Paramuricea clavata</name>
    <name type="common">Red gorgonian</name>
    <name type="synonym">Violescent sea-whip</name>
    <dbReference type="NCBI Taxonomy" id="317549"/>
    <lineage>
        <taxon>Eukaryota</taxon>
        <taxon>Metazoa</taxon>
        <taxon>Cnidaria</taxon>
        <taxon>Anthozoa</taxon>
        <taxon>Octocorallia</taxon>
        <taxon>Malacalcyonacea</taxon>
        <taxon>Plexauridae</taxon>
        <taxon>Paramuricea</taxon>
    </lineage>
</organism>
<accession>A0A6S7HJT1</accession>
<keyword evidence="2" id="KW-1185">Reference proteome</keyword>